<reference evidence="1" key="2">
    <citation type="submission" date="2017-11" db="EMBL/GenBank/DDBJ databases">
        <title>Coralsnake Venomics: Analyses of Venom Gland Transcriptomes and Proteomes of Six Brazilian Taxa.</title>
        <authorList>
            <person name="Aird S.D."/>
            <person name="Jorge da Silva N."/>
            <person name="Qiu L."/>
            <person name="Villar-Briones A."/>
            <person name="Aparecida-Saddi V."/>
            <person name="Campos-Telles M.P."/>
            <person name="Grau M."/>
            <person name="Mikheyev A.S."/>
        </authorList>
    </citation>
    <scope>NUCLEOTIDE SEQUENCE</scope>
    <source>
        <tissue evidence="1">Venom_gland</tissue>
    </source>
</reference>
<dbReference type="AlphaFoldDB" id="A0A2D4NDD5"/>
<proteinExistence type="predicted"/>
<evidence type="ECO:0000313" key="1">
    <source>
        <dbReference type="EMBL" id="LAB43701.1"/>
    </source>
</evidence>
<dbReference type="EMBL" id="IACM01162751">
    <property type="protein sequence ID" value="LAB43701.1"/>
    <property type="molecule type" value="Transcribed_RNA"/>
</dbReference>
<organism evidence="1">
    <name type="scientific">Micrurus spixii</name>
    <name type="common">Amazon coral snake</name>
    <dbReference type="NCBI Taxonomy" id="129469"/>
    <lineage>
        <taxon>Eukaryota</taxon>
        <taxon>Metazoa</taxon>
        <taxon>Chordata</taxon>
        <taxon>Craniata</taxon>
        <taxon>Vertebrata</taxon>
        <taxon>Euteleostomi</taxon>
        <taxon>Lepidosauria</taxon>
        <taxon>Squamata</taxon>
        <taxon>Bifurcata</taxon>
        <taxon>Unidentata</taxon>
        <taxon>Episquamata</taxon>
        <taxon>Toxicofera</taxon>
        <taxon>Serpentes</taxon>
        <taxon>Colubroidea</taxon>
        <taxon>Elapidae</taxon>
        <taxon>Elapinae</taxon>
        <taxon>Micrurus</taxon>
    </lineage>
</organism>
<sequence>MLLCQGCTLTGKVAGSASQEMWGGCSSSSSETLFLHLLRAAISNYVLPGTKVPQLPNIGLSVSAQHFLLTNICSLSRLSKYSKATHAFLQPQQSSWLVLCCQVRHFSGPTSRRRHSQVAKWIAPSLQTWGCSLSIKSQHR</sequence>
<protein>
    <submittedName>
        <fullName evidence="1">Uncharacterized protein</fullName>
    </submittedName>
</protein>
<reference evidence="1" key="1">
    <citation type="submission" date="2017-07" db="EMBL/GenBank/DDBJ databases">
        <authorList>
            <person name="Mikheyev A."/>
            <person name="Grau M."/>
        </authorList>
    </citation>
    <scope>NUCLEOTIDE SEQUENCE</scope>
    <source>
        <tissue evidence="1">Venom_gland</tissue>
    </source>
</reference>
<name>A0A2D4NDD5_9SAUR</name>
<accession>A0A2D4NDD5</accession>